<feature type="binding site" evidence="12">
    <location>
        <position position="218"/>
    </location>
    <ligand>
        <name>1-deoxy-D-xylulose 5-phosphate</name>
        <dbReference type="ChEBI" id="CHEBI:57792"/>
    </ligand>
</feature>
<dbReference type="InterPro" id="IPR013644">
    <property type="entry name" value="DXP_reductoisomerase_C"/>
</dbReference>
<evidence type="ECO:0000256" key="12">
    <source>
        <dbReference type="HAMAP-Rule" id="MF_00183"/>
    </source>
</evidence>
<dbReference type="SUPFAM" id="SSF69055">
    <property type="entry name" value="1-deoxy-D-xylulose-5-phosphate reductoisomerase, C-terminal domain"/>
    <property type="match status" value="1"/>
</dbReference>
<evidence type="ECO:0000256" key="4">
    <source>
        <dbReference type="ARBA" id="ARBA00012366"/>
    </source>
</evidence>
<keyword evidence="12" id="KW-0460">Magnesium</keyword>
<dbReference type="Proteomes" id="UP000637695">
    <property type="component" value="Unassembled WGS sequence"/>
</dbReference>
<feature type="binding site" evidence="12">
    <location>
        <position position="152"/>
    </location>
    <ligand>
        <name>1-deoxy-D-xylulose 5-phosphate</name>
        <dbReference type="ChEBI" id="CHEBI:57792"/>
    </ligand>
</feature>
<comment type="function">
    <text evidence="12">Catalyzes the NADPH-dependent rearrangement and reduction of 1-deoxy-D-xylulose-5-phosphate (DXP) to 2-C-methyl-D-erythritol 4-phosphate (MEP).</text>
</comment>
<feature type="binding site" evidence="12">
    <location>
        <position position="39"/>
    </location>
    <ligand>
        <name>NADPH</name>
        <dbReference type="ChEBI" id="CHEBI:57783"/>
    </ligand>
</feature>
<evidence type="ECO:0000256" key="6">
    <source>
        <dbReference type="ARBA" id="ARBA00022857"/>
    </source>
</evidence>
<dbReference type="FunFam" id="3.40.50.720:FF:000045">
    <property type="entry name" value="1-deoxy-D-xylulose 5-phosphate reductoisomerase"/>
    <property type="match status" value="1"/>
</dbReference>
<evidence type="ECO:0000313" key="17">
    <source>
        <dbReference type="Proteomes" id="UP000637695"/>
    </source>
</evidence>
<feature type="binding site" evidence="12">
    <location>
        <position position="127"/>
    </location>
    <ligand>
        <name>NADPH</name>
        <dbReference type="ChEBI" id="CHEBI:57783"/>
    </ligand>
</feature>
<comment type="similarity">
    <text evidence="3 12">Belongs to the DXR family.</text>
</comment>
<reference evidence="16" key="2">
    <citation type="submission" date="2020-09" db="EMBL/GenBank/DDBJ databases">
        <authorList>
            <person name="Sun Q."/>
            <person name="Ohkuma M."/>
        </authorList>
    </citation>
    <scope>NUCLEOTIDE SEQUENCE</scope>
    <source>
        <strain evidence="16">JCM 18487</strain>
    </source>
</reference>
<evidence type="ECO:0000313" key="16">
    <source>
        <dbReference type="EMBL" id="GGI94562.1"/>
    </source>
</evidence>
<evidence type="ECO:0000259" key="14">
    <source>
        <dbReference type="Pfam" id="PF08436"/>
    </source>
</evidence>
<evidence type="ECO:0000256" key="9">
    <source>
        <dbReference type="ARBA" id="ARBA00023229"/>
    </source>
</evidence>
<evidence type="ECO:0000256" key="11">
    <source>
        <dbReference type="ARBA" id="ARBA00071224"/>
    </source>
</evidence>
<dbReference type="Pfam" id="PF08436">
    <property type="entry name" value="DXP_redisom_C"/>
    <property type="match status" value="1"/>
</dbReference>
<comment type="cofactor">
    <cofactor evidence="12">
        <name>Mg(2+)</name>
        <dbReference type="ChEBI" id="CHEBI:18420"/>
    </cofactor>
    <cofactor evidence="12">
        <name>Mn(2+)</name>
        <dbReference type="ChEBI" id="CHEBI:29035"/>
    </cofactor>
</comment>
<dbReference type="InterPro" id="IPR026877">
    <property type="entry name" value="DXPR_C"/>
</dbReference>
<keyword evidence="8 12" id="KW-0464">Manganese</keyword>
<dbReference type="HAMAP" id="MF_00183">
    <property type="entry name" value="DXP_reductoisom"/>
    <property type="match status" value="1"/>
</dbReference>
<dbReference type="AlphaFoldDB" id="A0A917K222"/>
<proteinExistence type="inferred from homology"/>
<comment type="catalytic activity">
    <reaction evidence="10">
        <text>2-C-methyl-D-erythritol 4-phosphate + NADP(+) = 1-deoxy-D-xylulose 5-phosphate + NADPH + H(+)</text>
        <dbReference type="Rhea" id="RHEA:13717"/>
        <dbReference type="ChEBI" id="CHEBI:15378"/>
        <dbReference type="ChEBI" id="CHEBI:57783"/>
        <dbReference type="ChEBI" id="CHEBI:57792"/>
        <dbReference type="ChEBI" id="CHEBI:58262"/>
        <dbReference type="ChEBI" id="CHEBI:58349"/>
        <dbReference type="EC" id="1.1.1.267"/>
    </reaction>
    <physiologicalReaction direction="right-to-left" evidence="10">
        <dbReference type="Rhea" id="RHEA:13719"/>
    </physiologicalReaction>
</comment>
<dbReference type="GO" id="GO:0030145">
    <property type="term" value="F:manganese ion binding"/>
    <property type="evidence" value="ECO:0007669"/>
    <property type="project" value="TreeGrafter"/>
</dbReference>
<dbReference type="InterPro" id="IPR036169">
    <property type="entry name" value="DXPR_C_sf"/>
</dbReference>
<dbReference type="SUPFAM" id="SSF55347">
    <property type="entry name" value="Glyceraldehyde-3-phosphate dehydrogenase-like, C-terminal domain"/>
    <property type="match status" value="1"/>
</dbReference>
<gene>
    <name evidence="12 16" type="primary">dxr</name>
    <name evidence="16" type="ORF">GCM10010885_00090</name>
</gene>
<dbReference type="GO" id="GO:0030604">
    <property type="term" value="F:1-deoxy-D-xylulose-5-phosphate reductoisomerase activity"/>
    <property type="evidence" value="ECO:0007669"/>
    <property type="project" value="UniProtKB-UniRule"/>
</dbReference>
<evidence type="ECO:0000259" key="13">
    <source>
        <dbReference type="Pfam" id="PF02670"/>
    </source>
</evidence>
<evidence type="ECO:0000256" key="10">
    <source>
        <dbReference type="ARBA" id="ARBA00048543"/>
    </source>
</evidence>
<feature type="binding site" evidence="12">
    <location>
        <position position="14"/>
    </location>
    <ligand>
        <name>NADPH</name>
        <dbReference type="ChEBI" id="CHEBI:57783"/>
    </ligand>
</feature>
<feature type="binding site" evidence="12">
    <location>
        <position position="177"/>
    </location>
    <ligand>
        <name>1-deoxy-D-xylulose 5-phosphate</name>
        <dbReference type="ChEBI" id="CHEBI:57792"/>
    </ligand>
</feature>
<feature type="binding site" evidence="12">
    <location>
        <position position="222"/>
    </location>
    <ligand>
        <name>1-deoxy-D-xylulose 5-phosphate</name>
        <dbReference type="ChEBI" id="CHEBI:57792"/>
    </ligand>
</feature>
<sequence>MKKRVSVIGATGVIGGLTLDVVAQFPDMFEVVALSGGYNAARLAELVMRFTPRYVAVADDVTRRVLVDRLRAAGHPVPEIGVGGAGMVEAASLPSDVVVLATVGARGLPAAWAAIARGATVALANKETLVAAGDLVMPFARARNATILPVDSEHSALLQCLHSGRPEAVRRYILTASGGPFRTRSARELRDVTVAEALRHPTWSMGKKITIDSATLMNKGLEVIEAHHLFAASYDQIEVVIHPQSVVHSLVEFVDGALLAQLGTADMRIPIQYALTYPARYVAPWPRLDLVAMGSLTFEPPDLVRFPSLRLAYEAGRAGGYAPCVLNAANEVAVEAFLTGRISFVDIPRLVEAVLTAHPAGMPQSVEDIIEMDAWARQKATALLEEGGWVR</sequence>
<evidence type="ECO:0000256" key="3">
    <source>
        <dbReference type="ARBA" id="ARBA00006825"/>
    </source>
</evidence>
<evidence type="ECO:0000256" key="7">
    <source>
        <dbReference type="ARBA" id="ARBA00023002"/>
    </source>
</evidence>
<dbReference type="PIRSF" id="PIRSF006205">
    <property type="entry name" value="Dxp_reductismrs"/>
    <property type="match status" value="1"/>
</dbReference>
<feature type="binding site" evidence="12">
    <location>
        <position position="11"/>
    </location>
    <ligand>
        <name>NADPH</name>
        <dbReference type="ChEBI" id="CHEBI:57783"/>
    </ligand>
</feature>
<feature type="domain" description="DXP reductoisomerase C-terminal" evidence="15">
    <location>
        <begin position="262"/>
        <end position="378"/>
    </location>
</feature>
<feature type="binding site" evidence="12">
    <location>
        <position position="153"/>
    </location>
    <ligand>
        <name>1-deoxy-D-xylulose 5-phosphate</name>
        <dbReference type="ChEBI" id="CHEBI:57792"/>
    </ligand>
</feature>
<feature type="domain" description="1-deoxy-D-xylulose 5-phosphate reductoisomerase C-terminal" evidence="14">
    <location>
        <begin position="147"/>
        <end position="230"/>
    </location>
</feature>
<dbReference type="Gene3D" id="3.40.50.720">
    <property type="entry name" value="NAD(P)-binding Rossmann-like Domain"/>
    <property type="match status" value="1"/>
</dbReference>
<keyword evidence="7 12" id="KW-0560">Oxidoreductase</keyword>
<feature type="binding site" evidence="12">
    <location>
        <position position="125"/>
    </location>
    <ligand>
        <name>NADPH</name>
        <dbReference type="ChEBI" id="CHEBI:57783"/>
    </ligand>
</feature>
<keyword evidence="17" id="KW-1185">Reference proteome</keyword>
<dbReference type="EMBL" id="BMOY01000001">
    <property type="protein sequence ID" value="GGI94562.1"/>
    <property type="molecule type" value="Genomic_DNA"/>
</dbReference>
<feature type="binding site" evidence="12">
    <location>
        <position position="222"/>
    </location>
    <ligand>
        <name>Mn(2+)</name>
        <dbReference type="ChEBI" id="CHEBI:29035"/>
    </ligand>
</feature>
<dbReference type="RefSeq" id="WP_188880416.1">
    <property type="nucleotide sequence ID" value="NZ_BMOY01000001.1"/>
</dbReference>
<dbReference type="FunFam" id="1.10.1740.10:FF:000004">
    <property type="entry name" value="1-deoxy-D-xylulose 5-phosphate reductoisomerase"/>
    <property type="match status" value="1"/>
</dbReference>
<accession>A0A917K222</accession>
<feature type="binding site" evidence="12">
    <location>
        <position position="153"/>
    </location>
    <ligand>
        <name>Mn(2+)</name>
        <dbReference type="ChEBI" id="CHEBI:29035"/>
    </ligand>
</feature>
<feature type="binding site" evidence="12">
    <location>
        <position position="151"/>
    </location>
    <ligand>
        <name>Mn(2+)</name>
        <dbReference type="ChEBI" id="CHEBI:29035"/>
    </ligand>
</feature>
<organism evidence="16 17">
    <name type="scientific">Alicyclobacillus cellulosilyticus</name>
    <dbReference type="NCBI Taxonomy" id="1003997"/>
    <lineage>
        <taxon>Bacteria</taxon>
        <taxon>Bacillati</taxon>
        <taxon>Bacillota</taxon>
        <taxon>Bacilli</taxon>
        <taxon>Bacillales</taxon>
        <taxon>Alicyclobacillaceae</taxon>
        <taxon>Alicyclobacillus</taxon>
    </lineage>
</organism>
<keyword evidence="6 12" id="KW-0521">NADP</keyword>
<dbReference type="InterPro" id="IPR036291">
    <property type="entry name" value="NAD(P)-bd_dom_sf"/>
</dbReference>
<reference evidence="16" key="1">
    <citation type="journal article" date="2014" name="Int. J. Syst. Evol. Microbiol.">
        <title>Complete genome sequence of Corynebacterium casei LMG S-19264T (=DSM 44701T), isolated from a smear-ripened cheese.</title>
        <authorList>
            <consortium name="US DOE Joint Genome Institute (JGI-PGF)"/>
            <person name="Walter F."/>
            <person name="Albersmeier A."/>
            <person name="Kalinowski J."/>
            <person name="Ruckert C."/>
        </authorList>
    </citation>
    <scope>NUCLEOTIDE SEQUENCE</scope>
    <source>
        <strain evidence="16">JCM 18487</strain>
    </source>
</reference>
<dbReference type="NCBIfam" id="NF009114">
    <property type="entry name" value="PRK12464.1"/>
    <property type="match status" value="1"/>
</dbReference>
<feature type="binding site" evidence="12">
    <location>
        <position position="219"/>
    </location>
    <ligand>
        <name>1-deoxy-D-xylulose 5-phosphate</name>
        <dbReference type="ChEBI" id="CHEBI:57792"/>
    </ligand>
</feature>
<evidence type="ECO:0000259" key="15">
    <source>
        <dbReference type="Pfam" id="PF13288"/>
    </source>
</evidence>
<evidence type="ECO:0000256" key="8">
    <source>
        <dbReference type="ARBA" id="ARBA00023211"/>
    </source>
</evidence>
<feature type="binding site" evidence="12">
    <location>
        <position position="213"/>
    </location>
    <ligand>
        <name>1-deoxy-D-xylulose 5-phosphate</name>
        <dbReference type="ChEBI" id="CHEBI:57792"/>
    </ligand>
</feature>
<dbReference type="SUPFAM" id="SSF51735">
    <property type="entry name" value="NAD(P)-binding Rossmann-fold domains"/>
    <property type="match status" value="1"/>
</dbReference>
<protein>
    <recommendedName>
        <fullName evidence="11 12">1-deoxy-D-xylulose 5-phosphate reductoisomerase</fullName>
        <shortName evidence="12">DXP reductoisomerase</shortName>
        <ecNumber evidence="4 12">1.1.1.267</ecNumber>
    </recommendedName>
    <alternativeName>
        <fullName evidence="12">1-deoxyxylulose-5-phosphate reductoisomerase</fullName>
    </alternativeName>
    <alternativeName>
        <fullName evidence="12">2-C-methyl-D-erythritol 4-phosphate synthase</fullName>
    </alternativeName>
</protein>
<evidence type="ECO:0000256" key="1">
    <source>
        <dbReference type="ARBA" id="ARBA00001941"/>
    </source>
</evidence>
<feature type="binding site" evidence="12">
    <location>
        <position position="206"/>
    </location>
    <ligand>
        <name>NADPH</name>
        <dbReference type="ChEBI" id="CHEBI:57783"/>
    </ligand>
</feature>
<dbReference type="NCBIfam" id="TIGR00243">
    <property type="entry name" value="Dxr"/>
    <property type="match status" value="1"/>
</dbReference>
<evidence type="ECO:0000256" key="2">
    <source>
        <dbReference type="ARBA" id="ARBA00005094"/>
    </source>
</evidence>
<comment type="caution">
    <text evidence="12">Lacks conserved residue(s) required for the propagation of feature annotation.</text>
</comment>
<dbReference type="InterPro" id="IPR013512">
    <property type="entry name" value="DXP_reductoisomerase_N"/>
</dbReference>
<dbReference type="PANTHER" id="PTHR30525:SF0">
    <property type="entry name" value="1-DEOXY-D-XYLULOSE 5-PHOSPHATE REDUCTOISOMERASE, CHLOROPLASTIC"/>
    <property type="match status" value="1"/>
</dbReference>
<comment type="pathway">
    <text evidence="2 12">Isoprenoid biosynthesis; isopentenyl diphosphate biosynthesis via DXP pathway; isopentenyl diphosphate from 1-deoxy-D-xylulose 5-phosphate: step 1/6.</text>
</comment>
<feature type="binding site" evidence="12">
    <location>
        <position position="37"/>
    </location>
    <ligand>
        <name>NADPH</name>
        <dbReference type="ChEBI" id="CHEBI:57783"/>
    </ligand>
</feature>
<name>A0A917K222_9BACL</name>
<dbReference type="Pfam" id="PF13288">
    <property type="entry name" value="DXPR_C"/>
    <property type="match status" value="1"/>
</dbReference>
<dbReference type="InterPro" id="IPR003821">
    <property type="entry name" value="DXP_reductoisomerase"/>
</dbReference>
<feature type="binding site" evidence="12">
    <location>
        <position position="12"/>
    </location>
    <ligand>
        <name>NADPH</name>
        <dbReference type="ChEBI" id="CHEBI:57783"/>
    </ligand>
</feature>
<dbReference type="GO" id="GO:0070402">
    <property type="term" value="F:NADPH binding"/>
    <property type="evidence" value="ECO:0007669"/>
    <property type="project" value="InterPro"/>
</dbReference>
<feature type="domain" description="1-deoxy-D-xylulose 5-phosphate reductoisomerase N-terminal" evidence="13">
    <location>
        <begin position="5"/>
        <end position="133"/>
    </location>
</feature>
<dbReference type="EC" id="1.1.1.267" evidence="4 12"/>
<dbReference type="Gene3D" id="1.10.1740.10">
    <property type="match status" value="1"/>
</dbReference>
<dbReference type="Pfam" id="PF02670">
    <property type="entry name" value="DXP_reductoisom"/>
    <property type="match status" value="1"/>
</dbReference>
<feature type="binding site" evidence="12">
    <location>
        <position position="126"/>
    </location>
    <ligand>
        <name>1-deoxy-D-xylulose 5-phosphate</name>
        <dbReference type="ChEBI" id="CHEBI:57792"/>
    </ligand>
</feature>
<dbReference type="PANTHER" id="PTHR30525">
    <property type="entry name" value="1-DEOXY-D-XYLULOSE 5-PHOSPHATE REDUCTOISOMERASE"/>
    <property type="match status" value="1"/>
</dbReference>
<feature type="binding site" evidence="12">
    <location>
        <position position="200"/>
    </location>
    <ligand>
        <name>1-deoxy-D-xylulose 5-phosphate</name>
        <dbReference type="ChEBI" id="CHEBI:57792"/>
    </ligand>
</feature>
<keyword evidence="5 12" id="KW-0479">Metal-binding</keyword>
<keyword evidence="9 12" id="KW-0414">Isoprene biosynthesis</keyword>
<evidence type="ECO:0000256" key="5">
    <source>
        <dbReference type="ARBA" id="ARBA00022723"/>
    </source>
</evidence>
<dbReference type="GO" id="GO:0051484">
    <property type="term" value="P:isopentenyl diphosphate biosynthetic process, methylerythritol 4-phosphate pathway involved in terpenoid biosynthetic process"/>
    <property type="evidence" value="ECO:0007669"/>
    <property type="project" value="UniProtKB-ARBA"/>
</dbReference>
<comment type="cofactor">
    <cofactor evidence="1">
        <name>Co(2+)</name>
        <dbReference type="ChEBI" id="CHEBI:48828"/>
    </cofactor>
</comment>
<comment type="caution">
    <text evidence="16">The sequence shown here is derived from an EMBL/GenBank/DDBJ whole genome shotgun (WGS) entry which is preliminary data.</text>
</comment>